<organism evidence="1 2">
    <name type="scientific">Parageobacillus thermoglucosidasius</name>
    <name type="common">Geobacillus thermoglucosidasius</name>
    <dbReference type="NCBI Taxonomy" id="1426"/>
    <lineage>
        <taxon>Bacteria</taxon>
        <taxon>Bacillati</taxon>
        <taxon>Bacillota</taxon>
        <taxon>Bacilli</taxon>
        <taxon>Bacillales</taxon>
        <taxon>Anoxybacillaceae</taxon>
        <taxon>Parageobacillus</taxon>
    </lineage>
</organism>
<evidence type="ECO:0000313" key="2">
    <source>
        <dbReference type="Proteomes" id="UP001058458"/>
    </source>
</evidence>
<name>A0AB38QXI5_PARTM</name>
<sequence>MSEVYRDFLYLDQNRVDSIIAQLNRGYIKEMMEGKVNEKSINTKMAKWLETIGFPFGVEGGYKHTSNKSMNKVLHDYSYDYALDLLEDNDKLIQVSNLFEEDNYVCEGCFILVSGEAKLLDYTELKNLSQKGDEIDLMFKTGQIRKPSAKYRRTSVFNQIHLLTDVFYPDLLQVKMTVRHDDKSIELIGSLNRQYLRENMKETLFKYGSKLNQNWKMLCQITKIPTEEELMELIKALDEREKYRIKPTTNITSINNLMDDLVEVINSLQELMATVTYPNISVSPIAIYREI</sequence>
<gene>
    <name evidence="1" type="ORF">IMI45_16175</name>
</gene>
<dbReference type="RefSeq" id="WP_256833242.1">
    <property type="nucleotide sequence ID" value="NZ_CP063414.1"/>
</dbReference>
<dbReference type="EMBL" id="CP063414">
    <property type="protein sequence ID" value="UOE75825.1"/>
    <property type="molecule type" value="Genomic_DNA"/>
</dbReference>
<dbReference type="Proteomes" id="UP001058458">
    <property type="component" value="Chromosome"/>
</dbReference>
<dbReference type="Pfam" id="PF19952">
    <property type="entry name" value="DUF6414"/>
    <property type="match status" value="1"/>
</dbReference>
<accession>A0AB38QXI5</accession>
<dbReference type="InterPro" id="IPR045633">
    <property type="entry name" value="DUF6414"/>
</dbReference>
<proteinExistence type="predicted"/>
<reference evidence="1" key="1">
    <citation type="submission" date="2020-10" db="EMBL/GenBank/DDBJ databases">
        <authorList>
            <person name="Delgado J.A."/>
            <person name="Gonzalez J.M."/>
        </authorList>
    </citation>
    <scope>NUCLEOTIDE SEQUENCE</scope>
    <source>
        <strain evidence="1">23.6</strain>
    </source>
</reference>
<protein>
    <submittedName>
        <fullName evidence="1">Uncharacterized protein</fullName>
    </submittedName>
</protein>
<dbReference type="AlphaFoldDB" id="A0AB38QXI5"/>
<evidence type="ECO:0000313" key="1">
    <source>
        <dbReference type="EMBL" id="UOE75825.1"/>
    </source>
</evidence>